<evidence type="ECO:0000256" key="5">
    <source>
        <dbReference type="ARBA" id="ARBA00023002"/>
    </source>
</evidence>
<reference evidence="8 9" key="1">
    <citation type="submission" date="2018-07" db="EMBL/GenBank/DDBJ databases">
        <title>Marsedoiliclastica nanhaica gen. nov. sp. nov., a novel marine hydrocarbonoclastic bacterium isolated from an in-situ enriched hydrocarbon-degrading consortium in deep-sea sediment.</title>
        <authorList>
            <person name="Dong C."/>
            <person name="Ma T."/>
            <person name="Liu R."/>
            <person name="Shao Z."/>
        </authorList>
    </citation>
    <scope>NUCLEOTIDE SEQUENCE [LARGE SCALE GENOMIC DNA]</scope>
    <source>
        <strain evidence="9">soil36-7</strain>
    </source>
</reference>
<dbReference type="AlphaFoldDB" id="A0A4P7XIG3"/>
<dbReference type="InterPro" id="IPR000447">
    <property type="entry name" value="G3P_DH_FAD-dep"/>
</dbReference>
<comment type="cofactor">
    <cofactor evidence="1">
        <name>FAD</name>
        <dbReference type="ChEBI" id="CHEBI:57692"/>
    </cofactor>
</comment>
<keyword evidence="9" id="KW-1185">Reference proteome</keyword>
<evidence type="ECO:0000256" key="4">
    <source>
        <dbReference type="ARBA" id="ARBA00022827"/>
    </source>
</evidence>
<keyword evidence="5" id="KW-0560">Oxidoreductase</keyword>
<keyword evidence="3" id="KW-0285">Flavoprotein</keyword>
<dbReference type="Gene3D" id="3.30.9.10">
    <property type="entry name" value="D-Amino Acid Oxidase, subunit A, domain 2"/>
    <property type="match status" value="1"/>
</dbReference>
<dbReference type="InterPro" id="IPR038299">
    <property type="entry name" value="DAO_C_sf"/>
</dbReference>
<dbReference type="Proteomes" id="UP000298049">
    <property type="component" value="Chromosome"/>
</dbReference>
<organism evidence="8 9">
    <name type="scientific">Hydrocarboniclastica marina</name>
    <dbReference type="NCBI Taxonomy" id="2259620"/>
    <lineage>
        <taxon>Bacteria</taxon>
        <taxon>Pseudomonadati</taxon>
        <taxon>Pseudomonadota</taxon>
        <taxon>Gammaproteobacteria</taxon>
        <taxon>Alteromonadales</taxon>
        <taxon>Alteromonadaceae</taxon>
        <taxon>Hydrocarboniclastica</taxon>
    </lineage>
</organism>
<gene>
    <name evidence="8" type="ORF">soil367_13185</name>
</gene>
<feature type="domain" description="Alpha-glycerophosphate oxidase C-terminal" evidence="7">
    <location>
        <begin position="431"/>
        <end position="505"/>
    </location>
</feature>
<evidence type="ECO:0000259" key="7">
    <source>
        <dbReference type="Pfam" id="PF16901"/>
    </source>
</evidence>
<evidence type="ECO:0000313" key="8">
    <source>
        <dbReference type="EMBL" id="QCF26808.1"/>
    </source>
</evidence>
<dbReference type="InterPro" id="IPR036188">
    <property type="entry name" value="FAD/NAD-bd_sf"/>
</dbReference>
<evidence type="ECO:0000313" key="9">
    <source>
        <dbReference type="Proteomes" id="UP000298049"/>
    </source>
</evidence>
<dbReference type="InterPro" id="IPR006076">
    <property type="entry name" value="FAD-dep_OxRdtase"/>
</dbReference>
<accession>A0A4P7XIG3</accession>
<dbReference type="RefSeq" id="WP_136549514.1">
    <property type="nucleotide sequence ID" value="NZ_CP031093.1"/>
</dbReference>
<dbReference type="SUPFAM" id="SSF51905">
    <property type="entry name" value="FAD/NAD(P)-binding domain"/>
    <property type="match status" value="1"/>
</dbReference>
<dbReference type="InterPro" id="IPR031656">
    <property type="entry name" value="DAO_C"/>
</dbReference>
<sequence>MQLRAAKIAALKATEFDVLVVGAGINGAVSAAALSAKGVKVGLIDKRDFAGFTSQQSSNLAWGGIKYLESFEFGLVRKLCKSRNALIRSYPSTVKEIRFLASLGQGFRYPGWVMYLVTLLYWVMGDCFTRSPRLLGRSRIAREEPIIDVERCIGGFEYSDAYLYDNDARFVFNFVRSALTSGAAAANYVESLGATKIQGLWHVRARDVLSGDSFSIKTKVLINACGPFVDHHNSLVGQVSKHRHVFSKGIHLIVDRLTPSNRVLAFFADDGRLFFVIPMGTKTCIGTTDTRTDSPFASVTAADRRFVLDNINARLKLKQPLTTKDIISERCGVRPLVVEGAGSDDWLSLSRRHLVEADLSRRYLSIYGGKLTDCLNVGNEVVDRVEACGVKVPLKVEKWFGEPPAEVRAAFFAEASQMGLDGMTPASSSEKLSIRFWRRYGRDAFELLAKIRKEPAQALPVMAGAEYLRCELEQAARYEMVSKLEDFLRRRSKIELVLRRAELRASGGLKEICSLLFGDMAEQKLEEYFEQNTADDGGFPGDASATKG</sequence>
<dbReference type="Pfam" id="PF01266">
    <property type="entry name" value="DAO"/>
    <property type="match status" value="1"/>
</dbReference>
<name>A0A4P7XIG3_9ALTE</name>
<proteinExistence type="inferred from homology"/>
<evidence type="ECO:0000256" key="2">
    <source>
        <dbReference type="ARBA" id="ARBA00007330"/>
    </source>
</evidence>
<protein>
    <submittedName>
        <fullName evidence="8">Glycerol-3-phosphate dehydrogenase/oxidase</fullName>
    </submittedName>
</protein>
<dbReference type="OrthoDB" id="9766796at2"/>
<dbReference type="Pfam" id="PF16901">
    <property type="entry name" value="DAO_C"/>
    <property type="match status" value="1"/>
</dbReference>
<dbReference type="GO" id="GO:0004368">
    <property type="term" value="F:glycerol-3-phosphate dehydrogenase (quinone) activity"/>
    <property type="evidence" value="ECO:0007669"/>
    <property type="project" value="InterPro"/>
</dbReference>
<dbReference type="PANTHER" id="PTHR11985">
    <property type="entry name" value="GLYCEROL-3-PHOSPHATE DEHYDROGENASE"/>
    <property type="match status" value="1"/>
</dbReference>
<evidence type="ECO:0000256" key="3">
    <source>
        <dbReference type="ARBA" id="ARBA00022630"/>
    </source>
</evidence>
<dbReference type="GO" id="GO:0046168">
    <property type="term" value="P:glycerol-3-phosphate catabolic process"/>
    <property type="evidence" value="ECO:0007669"/>
    <property type="project" value="TreeGrafter"/>
</dbReference>
<dbReference type="KEGG" id="hmi:soil367_13185"/>
<dbReference type="PANTHER" id="PTHR11985:SF15">
    <property type="entry name" value="GLYCEROL-3-PHOSPHATE DEHYDROGENASE, MITOCHONDRIAL"/>
    <property type="match status" value="1"/>
</dbReference>
<comment type="similarity">
    <text evidence="2">Belongs to the FAD-dependent glycerol-3-phosphate dehydrogenase family.</text>
</comment>
<dbReference type="Gene3D" id="3.50.50.60">
    <property type="entry name" value="FAD/NAD(P)-binding domain"/>
    <property type="match status" value="1"/>
</dbReference>
<dbReference type="EMBL" id="CP031093">
    <property type="protein sequence ID" value="QCF26808.1"/>
    <property type="molecule type" value="Genomic_DNA"/>
</dbReference>
<evidence type="ECO:0000256" key="1">
    <source>
        <dbReference type="ARBA" id="ARBA00001974"/>
    </source>
</evidence>
<dbReference type="Gene3D" id="1.10.8.870">
    <property type="entry name" value="Alpha-glycerophosphate oxidase, cap domain"/>
    <property type="match status" value="1"/>
</dbReference>
<keyword evidence="4" id="KW-0274">FAD</keyword>
<evidence type="ECO:0000259" key="6">
    <source>
        <dbReference type="Pfam" id="PF01266"/>
    </source>
</evidence>
<feature type="domain" description="FAD dependent oxidoreductase" evidence="6">
    <location>
        <begin position="17"/>
        <end position="340"/>
    </location>
</feature>
<dbReference type="PRINTS" id="PR01001">
    <property type="entry name" value="FADG3PDH"/>
</dbReference>